<dbReference type="RefSeq" id="WP_346824629.1">
    <property type="nucleotide sequence ID" value="NZ_JBDKWZ010000028.1"/>
</dbReference>
<dbReference type="EMBL" id="JBDKWZ010000028">
    <property type="protein sequence ID" value="MEN7551850.1"/>
    <property type="molecule type" value="Genomic_DNA"/>
</dbReference>
<reference evidence="2 3" key="1">
    <citation type="submission" date="2024-04" db="EMBL/GenBank/DDBJ databases">
        <title>Novel genus in family Flammeovirgaceae.</title>
        <authorList>
            <person name="Nguyen T.H."/>
            <person name="Vuong T.Q."/>
            <person name="Le H."/>
            <person name="Kim S.-G."/>
        </authorList>
    </citation>
    <scope>NUCLEOTIDE SEQUENCE [LARGE SCALE GENOMIC DNA]</scope>
    <source>
        <strain evidence="2 3">JCM 23209</strain>
    </source>
</reference>
<feature type="transmembrane region" description="Helical" evidence="1">
    <location>
        <begin position="20"/>
        <end position="38"/>
    </location>
</feature>
<dbReference type="AlphaFoldDB" id="A0AAW9SGX1"/>
<keyword evidence="1" id="KW-1133">Transmembrane helix</keyword>
<sequence>MKEPVHHVNRSFRLLKALTFTSLLGSFIVSGLMGYLLVRQDKEAKVYVISESGTFPALEQDPRKVSPHEARQHIKTFMQLMFAHDAGTFQPHMEAALHLIDDHNGRRIYQDFLRGEVPENYVRYRSYTTLTVDSIQVDLSNRPFRGQVFARQWVHVDEQQELLPIGARFSLEKVYRTAANPFGLMIRDFDFILYEPQNTEQP</sequence>
<protein>
    <submittedName>
        <fullName evidence="2">Conjugal transfer protein TraK</fullName>
    </submittedName>
</protein>
<evidence type="ECO:0000313" key="2">
    <source>
        <dbReference type="EMBL" id="MEN7551850.1"/>
    </source>
</evidence>
<keyword evidence="3" id="KW-1185">Reference proteome</keyword>
<name>A0AAW9SGX1_9BACT</name>
<evidence type="ECO:0000256" key="1">
    <source>
        <dbReference type="SAM" id="Phobius"/>
    </source>
</evidence>
<keyword evidence="1" id="KW-0812">Transmembrane</keyword>
<dbReference type="Proteomes" id="UP001403385">
    <property type="component" value="Unassembled WGS sequence"/>
</dbReference>
<comment type="caution">
    <text evidence="2">The sequence shown here is derived from an EMBL/GenBank/DDBJ whole genome shotgun (WGS) entry which is preliminary data.</text>
</comment>
<accession>A0AAW9SGX1</accession>
<evidence type="ECO:0000313" key="3">
    <source>
        <dbReference type="Proteomes" id="UP001403385"/>
    </source>
</evidence>
<keyword evidence="1" id="KW-0472">Membrane</keyword>
<proteinExistence type="predicted"/>
<organism evidence="2 3">
    <name type="scientific">Rapidithrix thailandica</name>
    <dbReference type="NCBI Taxonomy" id="413964"/>
    <lineage>
        <taxon>Bacteria</taxon>
        <taxon>Pseudomonadati</taxon>
        <taxon>Bacteroidota</taxon>
        <taxon>Cytophagia</taxon>
        <taxon>Cytophagales</taxon>
        <taxon>Flammeovirgaceae</taxon>
        <taxon>Rapidithrix</taxon>
    </lineage>
</organism>
<gene>
    <name evidence="2" type="ORF">AAG747_28295</name>
</gene>